<proteinExistence type="predicted"/>
<reference evidence="1" key="1">
    <citation type="journal article" date="2021" name="Proc. Natl. Acad. Sci. U.S.A.">
        <title>Global biogeography of chemosynthetic symbionts reveals both localized and globally distributed symbiont groups. .</title>
        <authorList>
            <person name="Osvatic J.T."/>
            <person name="Wilkins L.G.E."/>
            <person name="Leibrecht L."/>
            <person name="Leray M."/>
            <person name="Zauner S."/>
            <person name="Polzin J."/>
            <person name="Camacho Y."/>
            <person name="Gros O."/>
            <person name="van Gils J.A."/>
            <person name="Eisen J.A."/>
            <person name="Petersen J.M."/>
            <person name="Yuen B."/>
        </authorList>
    </citation>
    <scope>NUCLEOTIDE SEQUENCE</scope>
    <source>
        <strain evidence="1">MAGL173</strain>
    </source>
</reference>
<name>A0A9E4N0P3_9GAMM</name>
<gene>
    <name evidence="1" type="ORF">JAZ04_11220</name>
</gene>
<comment type="caution">
    <text evidence="1">The sequence shown here is derived from an EMBL/GenBank/DDBJ whole genome shotgun (WGS) entry which is preliminary data.</text>
</comment>
<sequence>MLMIPRILMLLSILFGVVRVEAASDDQLTAIRALGSLNGVALHCGRLDQTQRIKQALVLALPKQRQLGELFDYQTNKSFMAFINEKRTCPATDTFNQQVDMALDNLNAVYPR</sequence>
<protein>
    <submittedName>
        <fullName evidence="1">Uncharacterized protein</fullName>
    </submittedName>
</protein>
<dbReference type="Proteomes" id="UP000886687">
    <property type="component" value="Unassembled WGS sequence"/>
</dbReference>
<evidence type="ECO:0000313" key="1">
    <source>
        <dbReference type="EMBL" id="MCG7939408.1"/>
    </source>
</evidence>
<dbReference type="EMBL" id="JAEPDI010000005">
    <property type="protein sequence ID" value="MCG7939408.1"/>
    <property type="molecule type" value="Genomic_DNA"/>
</dbReference>
<organism evidence="1 2">
    <name type="scientific">Candidatus Thiodiazotropha lotti</name>
    <dbReference type="NCBI Taxonomy" id="2792787"/>
    <lineage>
        <taxon>Bacteria</taxon>
        <taxon>Pseudomonadati</taxon>
        <taxon>Pseudomonadota</taxon>
        <taxon>Gammaproteobacteria</taxon>
        <taxon>Chromatiales</taxon>
        <taxon>Sedimenticolaceae</taxon>
        <taxon>Candidatus Thiodiazotropha</taxon>
    </lineage>
</organism>
<evidence type="ECO:0000313" key="2">
    <source>
        <dbReference type="Proteomes" id="UP000886687"/>
    </source>
</evidence>
<dbReference type="AlphaFoldDB" id="A0A9E4N0P3"/>
<accession>A0A9E4N0P3</accession>